<name>A0ABW3ZLQ8_9RHOB</name>
<keyword evidence="3" id="KW-1185">Reference proteome</keyword>
<dbReference type="InterPro" id="IPR000120">
    <property type="entry name" value="Amidase"/>
</dbReference>
<proteinExistence type="predicted"/>
<dbReference type="Pfam" id="PF01425">
    <property type="entry name" value="Amidase"/>
    <property type="match status" value="1"/>
</dbReference>
<protein>
    <submittedName>
        <fullName evidence="2">Amidase</fullName>
    </submittedName>
</protein>
<evidence type="ECO:0000259" key="1">
    <source>
        <dbReference type="Pfam" id="PF01425"/>
    </source>
</evidence>
<feature type="domain" description="Amidase" evidence="1">
    <location>
        <begin position="32"/>
        <end position="437"/>
    </location>
</feature>
<reference evidence="3" key="1">
    <citation type="journal article" date="2019" name="Int. J. Syst. Evol. Microbiol.">
        <title>The Global Catalogue of Microorganisms (GCM) 10K type strain sequencing project: providing services to taxonomists for standard genome sequencing and annotation.</title>
        <authorList>
            <consortium name="The Broad Institute Genomics Platform"/>
            <consortium name="The Broad Institute Genome Sequencing Center for Infectious Disease"/>
            <person name="Wu L."/>
            <person name="Ma J."/>
        </authorList>
    </citation>
    <scope>NUCLEOTIDE SEQUENCE [LARGE SCALE GENOMIC DNA]</scope>
    <source>
        <strain evidence="3">CCUG 62953</strain>
    </source>
</reference>
<accession>A0ABW3ZLQ8</accession>
<dbReference type="InterPro" id="IPR036928">
    <property type="entry name" value="AS_sf"/>
</dbReference>
<sequence length="455" mass="46759">MTTDLMPHPMDLSASALATAIRAGDLTPADAARTALDRADDRNPGLNAITRLNPRVMQEAGSVALRLAAGEDLPLAGVPVLIKDNIWVGGMGITQGSRLFEQFVAPEDAIAVRMLRRAGAVILGIGTCAEFACKGSTNTPLYGMTRNPVDPALTPGGSSGGCVAAVAARICPLALGTDAGGSSRRPPAHVGILGFKPTPDVIPYGPGFDEPVWGISSLCPLARSMEDILLMTRVLAPLLPDAAGEPLRLAYSPDFGTGQALEPEVARNFNAAIGALSDAGVALTEAAPDWQGTTGADPLPLQFAGLAALFGDRWRAEPALFDPDLGAQIEAGLALSGTEVAEAHFSAHRLTEALRVFFRSFDAILTPTTPCPAWPVELSAPATIVGKPCAGRDHAAFTPQANHAGCPAISLPSGTTPDGLPLGLQIVAPRGQDARLLALAAKVAPLIGGTDPGMV</sequence>
<dbReference type="SUPFAM" id="SSF75304">
    <property type="entry name" value="Amidase signature (AS) enzymes"/>
    <property type="match status" value="1"/>
</dbReference>
<gene>
    <name evidence="2" type="ORF">ACFQ4E_16545</name>
</gene>
<dbReference type="PANTHER" id="PTHR11895:SF151">
    <property type="entry name" value="GLUTAMYL-TRNA(GLN) AMIDOTRANSFERASE SUBUNIT A"/>
    <property type="match status" value="1"/>
</dbReference>
<organism evidence="2 3">
    <name type="scientific">Litorisediminicola beolgyonensis</name>
    <dbReference type="NCBI Taxonomy" id="1173614"/>
    <lineage>
        <taxon>Bacteria</taxon>
        <taxon>Pseudomonadati</taxon>
        <taxon>Pseudomonadota</taxon>
        <taxon>Alphaproteobacteria</taxon>
        <taxon>Rhodobacterales</taxon>
        <taxon>Paracoccaceae</taxon>
        <taxon>Litorisediminicola</taxon>
    </lineage>
</organism>
<dbReference type="Gene3D" id="3.90.1300.10">
    <property type="entry name" value="Amidase signature (AS) domain"/>
    <property type="match status" value="1"/>
</dbReference>
<evidence type="ECO:0000313" key="2">
    <source>
        <dbReference type="EMBL" id="MFD1344041.1"/>
    </source>
</evidence>
<dbReference type="Proteomes" id="UP001597135">
    <property type="component" value="Unassembled WGS sequence"/>
</dbReference>
<dbReference type="EMBL" id="JBHTMU010000037">
    <property type="protein sequence ID" value="MFD1344041.1"/>
    <property type="molecule type" value="Genomic_DNA"/>
</dbReference>
<dbReference type="PANTHER" id="PTHR11895">
    <property type="entry name" value="TRANSAMIDASE"/>
    <property type="match status" value="1"/>
</dbReference>
<dbReference type="RefSeq" id="WP_386805510.1">
    <property type="nucleotide sequence ID" value="NZ_JBHTMU010000037.1"/>
</dbReference>
<comment type="caution">
    <text evidence="2">The sequence shown here is derived from an EMBL/GenBank/DDBJ whole genome shotgun (WGS) entry which is preliminary data.</text>
</comment>
<dbReference type="InterPro" id="IPR023631">
    <property type="entry name" value="Amidase_dom"/>
</dbReference>
<evidence type="ECO:0000313" key="3">
    <source>
        <dbReference type="Proteomes" id="UP001597135"/>
    </source>
</evidence>